<evidence type="ECO:0000256" key="3">
    <source>
        <dbReference type="ARBA" id="ARBA00022833"/>
    </source>
</evidence>
<feature type="region of interest" description="Disordered" evidence="7">
    <location>
        <begin position="400"/>
        <end position="440"/>
    </location>
</feature>
<keyword evidence="10" id="KW-1185">Reference proteome</keyword>
<keyword evidence="2 6" id="KW-0863">Zinc-finger</keyword>
<dbReference type="PANTHER" id="PTHR24009">
    <property type="entry name" value="RNA-BINDING (RRM/RBD/RNP MOTIFS)"/>
    <property type="match status" value="1"/>
</dbReference>
<dbReference type="GO" id="GO:0003677">
    <property type="term" value="F:DNA binding"/>
    <property type="evidence" value="ECO:0007669"/>
    <property type="project" value="UniProtKB-KW"/>
</dbReference>
<dbReference type="Pfam" id="PF23182">
    <property type="entry name" value="PABC_AtC3H46"/>
    <property type="match status" value="1"/>
</dbReference>
<reference evidence="9" key="1">
    <citation type="submission" date="2019-10" db="EMBL/GenBank/DDBJ databases">
        <authorList>
            <person name="Zhang R."/>
            <person name="Pan Y."/>
            <person name="Wang J."/>
            <person name="Ma R."/>
            <person name="Yu S."/>
        </authorList>
    </citation>
    <scope>NUCLEOTIDE SEQUENCE</scope>
    <source>
        <strain evidence="9">LA-IB0</strain>
        <tissue evidence="9">Leaf</tissue>
    </source>
</reference>
<evidence type="ECO:0000256" key="6">
    <source>
        <dbReference type="PROSITE-ProRule" id="PRU00723"/>
    </source>
</evidence>
<dbReference type="GO" id="GO:0003723">
    <property type="term" value="F:RNA binding"/>
    <property type="evidence" value="ECO:0007669"/>
    <property type="project" value="UniProtKB-KW"/>
</dbReference>
<evidence type="ECO:0000313" key="10">
    <source>
        <dbReference type="Proteomes" id="UP000826271"/>
    </source>
</evidence>
<dbReference type="Gene3D" id="4.10.1000.10">
    <property type="entry name" value="Zinc finger, CCCH-type"/>
    <property type="match status" value="1"/>
</dbReference>
<dbReference type="SUPFAM" id="SSF90229">
    <property type="entry name" value="CCCH zinc finger"/>
    <property type="match status" value="1"/>
</dbReference>
<accession>A0AAV6WJT1</accession>
<dbReference type="Pfam" id="PF18044">
    <property type="entry name" value="zf-CCCH_4"/>
    <property type="match status" value="1"/>
</dbReference>
<dbReference type="InterPro" id="IPR000571">
    <property type="entry name" value="Znf_CCCH"/>
</dbReference>
<evidence type="ECO:0000256" key="1">
    <source>
        <dbReference type="ARBA" id="ARBA00022723"/>
    </source>
</evidence>
<dbReference type="InterPro" id="IPR041367">
    <property type="entry name" value="Znf-CCCH_4"/>
</dbReference>
<comment type="caution">
    <text evidence="9">The sequence shown here is derived from an EMBL/GenBank/DDBJ whole genome shotgun (WGS) entry which is preliminary data.</text>
</comment>
<dbReference type="PROSITE" id="PS50103">
    <property type="entry name" value="ZF_C3H1"/>
    <property type="match status" value="1"/>
</dbReference>
<dbReference type="InterPro" id="IPR056276">
    <property type="entry name" value="AtC3H46-like_PABC-like"/>
</dbReference>
<feature type="compositionally biased region" description="Low complexity" evidence="7">
    <location>
        <begin position="420"/>
        <end position="435"/>
    </location>
</feature>
<evidence type="ECO:0000256" key="5">
    <source>
        <dbReference type="ARBA" id="ARBA00023125"/>
    </source>
</evidence>
<dbReference type="InterPro" id="IPR036855">
    <property type="entry name" value="Znf_CCCH_sf"/>
</dbReference>
<evidence type="ECO:0000256" key="7">
    <source>
        <dbReference type="SAM" id="MobiDB-lite"/>
    </source>
</evidence>
<feature type="zinc finger region" description="C3H1-type" evidence="6">
    <location>
        <begin position="120"/>
        <end position="147"/>
    </location>
</feature>
<protein>
    <recommendedName>
        <fullName evidence="8">C3H1-type domain-containing protein</fullName>
    </recommendedName>
</protein>
<feature type="domain" description="C3H1-type" evidence="8">
    <location>
        <begin position="120"/>
        <end position="147"/>
    </location>
</feature>
<name>A0AAV6WJT1_9LAMI</name>
<keyword evidence="1 6" id="KW-0479">Metal-binding</keyword>
<gene>
    <name evidence="9" type="ORF">BUALT_Bualt13G0041000</name>
</gene>
<keyword evidence="4" id="KW-0694">RNA-binding</keyword>
<dbReference type="Proteomes" id="UP000826271">
    <property type="component" value="Unassembled WGS sequence"/>
</dbReference>
<evidence type="ECO:0000256" key="4">
    <source>
        <dbReference type="ARBA" id="ARBA00022884"/>
    </source>
</evidence>
<dbReference type="EMBL" id="WHWC01000013">
    <property type="protein sequence ID" value="KAG8370994.1"/>
    <property type="molecule type" value="Genomic_DNA"/>
</dbReference>
<evidence type="ECO:0000259" key="8">
    <source>
        <dbReference type="PROSITE" id="PS50103"/>
    </source>
</evidence>
<proteinExistence type="predicted"/>
<evidence type="ECO:0000256" key="2">
    <source>
        <dbReference type="ARBA" id="ARBA00022771"/>
    </source>
</evidence>
<evidence type="ECO:0000313" key="9">
    <source>
        <dbReference type="EMBL" id="KAG8370994.1"/>
    </source>
</evidence>
<organism evidence="9 10">
    <name type="scientific">Buddleja alternifolia</name>
    <dbReference type="NCBI Taxonomy" id="168488"/>
    <lineage>
        <taxon>Eukaryota</taxon>
        <taxon>Viridiplantae</taxon>
        <taxon>Streptophyta</taxon>
        <taxon>Embryophyta</taxon>
        <taxon>Tracheophyta</taxon>
        <taxon>Spermatophyta</taxon>
        <taxon>Magnoliopsida</taxon>
        <taxon>eudicotyledons</taxon>
        <taxon>Gunneridae</taxon>
        <taxon>Pentapetalae</taxon>
        <taxon>asterids</taxon>
        <taxon>lamiids</taxon>
        <taxon>Lamiales</taxon>
        <taxon>Scrophulariaceae</taxon>
        <taxon>Buddlejeae</taxon>
        <taxon>Buddleja</taxon>
    </lineage>
</organism>
<keyword evidence="5" id="KW-0238">DNA-binding</keyword>
<keyword evidence="3 6" id="KW-0862">Zinc</keyword>
<dbReference type="GO" id="GO:0008270">
    <property type="term" value="F:zinc ion binding"/>
    <property type="evidence" value="ECO:0007669"/>
    <property type="project" value="UniProtKB-KW"/>
</dbReference>
<dbReference type="AlphaFoldDB" id="A0AAV6WJT1"/>
<sequence>MDTHEATNTVMSRIKNFDPENASKIMGYILIQDPGEEGMARLACGPDALLLSYINQGKAYAERLSNIHSPFTGITTTSPRTSMRSNNNGFHSYDAVLNGGSGGGGCSGGAGSDAVFEGRFREQKPCVFFPKGTCKNGSNCKYSHADIDGGGGEAMEMALQERRFALMAAAGDHDFINFLNENQGYDFSPMGLSDGEDPSSRQIYLTFASDSTFNEEDVSAYFSTFGPVQDVRIPYQQKRMFGKQLMDRGEYPGTDSRELFNNPIGPRLILKKQKMMLRRKMEQEMVLHQTLELQRQRMMNLQLMGLRNEHHSHHFLPFQPASVAISSPRQHQFLMIQNVSSDATNQEYLQDGEKASNSPAVAADNHIDIGNKQWNLSGDDSDLPESCLEHVLLPDDLFASPKKGSGERQSVFTHAEADDSVSTTTNTSVPSSNSPLGMVSPCYFQMTRKSE</sequence>
<dbReference type="PANTHER" id="PTHR24009:SF11">
    <property type="entry name" value="ZINC FINGER CCCH DOMAIN-CONTAINING PROTEIN 53-LIKE"/>
    <property type="match status" value="1"/>
</dbReference>
<dbReference type="SMART" id="SM00356">
    <property type="entry name" value="ZnF_C3H1"/>
    <property type="match status" value="1"/>
</dbReference>